<dbReference type="InterPro" id="IPR027417">
    <property type="entry name" value="P-loop_NTPase"/>
</dbReference>
<dbReference type="EMBL" id="BSNC01000004">
    <property type="protein sequence ID" value="GLP96477.1"/>
    <property type="molecule type" value="Genomic_DNA"/>
</dbReference>
<dbReference type="Proteomes" id="UP001161422">
    <property type="component" value="Unassembled WGS sequence"/>
</dbReference>
<reference evidence="3" key="1">
    <citation type="journal article" date="2014" name="Int. J. Syst. Evol. Microbiol.">
        <title>Complete genome sequence of Corynebacterium casei LMG S-19264T (=DSM 44701T), isolated from a smear-ripened cheese.</title>
        <authorList>
            <consortium name="US DOE Joint Genome Institute (JGI-PGF)"/>
            <person name="Walter F."/>
            <person name="Albersmeier A."/>
            <person name="Kalinowski J."/>
            <person name="Ruckert C."/>
        </authorList>
    </citation>
    <scope>NUCLEOTIDE SEQUENCE</scope>
    <source>
        <strain evidence="3">NBRC 101628</strain>
    </source>
</reference>
<dbReference type="GO" id="GO:0005524">
    <property type="term" value="F:ATP binding"/>
    <property type="evidence" value="ECO:0007669"/>
    <property type="project" value="InterPro"/>
</dbReference>
<gene>
    <name evidence="3" type="ORF">GCM10007895_17830</name>
</gene>
<feature type="domain" description="ATPase AAA-3" evidence="1">
    <location>
        <begin position="35"/>
        <end position="165"/>
    </location>
</feature>
<evidence type="ECO:0000313" key="3">
    <source>
        <dbReference type="EMBL" id="GLP96477.1"/>
    </source>
</evidence>
<protein>
    <submittedName>
        <fullName evidence="3">ATPase AAA</fullName>
    </submittedName>
</protein>
<dbReference type="PIRSF" id="PIRSF002849">
    <property type="entry name" value="AAA_ATPase_chaperone_MoxR_prd"/>
    <property type="match status" value="1"/>
</dbReference>
<reference evidence="3" key="2">
    <citation type="submission" date="2023-01" db="EMBL/GenBank/DDBJ databases">
        <title>Draft genome sequence of Paraferrimonas sedimenticola strain NBRC 101628.</title>
        <authorList>
            <person name="Sun Q."/>
            <person name="Mori K."/>
        </authorList>
    </citation>
    <scope>NUCLEOTIDE SEQUENCE</scope>
    <source>
        <strain evidence="3">NBRC 101628</strain>
    </source>
</reference>
<name>A0AA37W1N1_9GAMM</name>
<proteinExistence type="predicted"/>
<dbReference type="InterPro" id="IPR041628">
    <property type="entry name" value="ChlI/MoxR_AAA_lid"/>
</dbReference>
<dbReference type="GO" id="GO:0016887">
    <property type="term" value="F:ATP hydrolysis activity"/>
    <property type="evidence" value="ECO:0007669"/>
    <property type="project" value="InterPro"/>
</dbReference>
<dbReference type="RefSeq" id="WP_095505093.1">
    <property type="nucleotide sequence ID" value="NZ_BSNC01000004.1"/>
</dbReference>
<comment type="caution">
    <text evidence="3">The sequence shown here is derived from an EMBL/GenBank/DDBJ whole genome shotgun (WGS) entry which is preliminary data.</text>
</comment>
<dbReference type="Gene3D" id="3.40.50.300">
    <property type="entry name" value="P-loop containing nucleotide triphosphate hydrolases"/>
    <property type="match status" value="1"/>
</dbReference>
<dbReference type="Pfam" id="PF17863">
    <property type="entry name" value="AAA_lid_2"/>
    <property type="match status" value="1"/>
</dbReference>
<dbReference type="InterPro" id="IPR011703">
    <property type="entry name" value="ATPase_AAA-3"/>
</dbReference>
<keyword evidence="4" id="KW-1185">Reference proteome</keyword>
<dbReference type="PANTHER" id="PTHR42759:SF5">
    <property type="entry name" value="METHANOL DEHYDROGENASE REGULATOR"/>
    <property type="match status" value="1"/>
</dbReference>
<evidence type="ECO:0000313" key="4">
    <source>
        <dbReference type="Proteomes" id="UP001161422"/>
    </source>
</evidence>
<dbReference type="InterPro" id="IPR050764">
    <property type="entry name" value="CbbQ/NirQ/NorQ/GpvN"/>
</dbReference>
<dbReference type="CDD" id="cd00009">
    <property type="entry name" value="AAA"/>
    <property type="match status" value="1"/>
</dbReference>
<organism evidence="3 4">
    <name type="scientific">Paraferrimonas sedimenticola</name>
    <dbReference type="NCBI Taxonomy" id="375674"/>
    <lineage>
        <taxon>Bacteria</taxon>
        <taxon>Pseudomonadati</taxon>
        <taxon>Pseudomonadota</taxon>
        <taxon>Gammaproteobacteria</taxon>
        <taxon>Alteromonadales</taxon>
        <taxon>Ferrimonadaceae</taxon>
        <taxon>Paraferrimonas</taxon>
    </lineage>
</organism>
<dbReference type="AlphaFoldDB" id="A0AA37W1N1"/>
<evidence type="ECO:0000259" key="1">
    <source>
        <dbReference type="Pfam" id="PF07726"/>
    </source>
</evidence>
<sequence length="301" mass="32984">MHQLVDEALRQLNRVILDKPREIQLALACVLARGHLLLNDLPGVGKSTLAQALADTLGLSHQRVQFTSDMLPADLVGVSIFDQQTQQFVFHPGPVFNQVVLADEINRASPKTQSALLEAMAENQVSMDGNTYGLPTPFFVIASQNPMDQAGTFPLPESQLDRFMVRLSLGYPNPQAELTMLAQSDSGANTRSQQAMDVQQLVELQALVDRIQVSEPVLRYIVALANASRNNQSCYPLSPRASKALLACTKAWAFIQQREFATADDVQAVFEAVAQHRLTGLQPQTQANSAINLLSKVDPLQ</sequence>
<evidence type="ECO:0000259" key="2">
    <source>
        <dbReference type="Pfam" id="PF17863"/>
    </source>
</evidence>
<feature type="domain" description="ChlI/MoxR AAA lid" evidence="2">
    <location>
        <begin position="237"/>
        <end position="287"/>
    </location>
</feature>
<dbReference type="Pfam" id="PF07726">
    <property type="entry name" value="AAA_3"/>
    <property type="match status" value="1"/>
</dbReference>
<accession>A0AA37W1N1</accession>
<dbReference type="SUPFAM" id="SSF52540">
    <property type="entry name" value="P-loop containing nucleoside triphosphate hydrolases"/>
    <property type="match status" value="1"/>
</dbReference>
<dbReference type="PANTHER" id="PTHR42759">
    <property type="entry name" value="MOXR FAMILY PROTEIN"/>
    <property type="match status" value="1"/>
</dbReference>
<dbReference type="Gene3D" id="1.10.8.80">
    <property type="entry name" value="Magnesium chelatase subunit I, C-Terminal domain"/>
    <property type="match status" value="1"/>
</dbReference>